<dbReference type="InterPro" id="IPR037278">
    <property type="entry name" value="ARFGAP/RecO"/>
</dbReference>
<evidence type="ECO:0000256" key="1">
    <source>
        <dbReference type="ARBA" id="ARBA00007452"/>
    </source>
</evidence>
<keyword evidence="3 7" id="KW-0227">DNA damage</keyword>
<dbReference type="PANTHER" id="PTHR33991:SF1">
    <property type="entry name" value="DNA REPAIR PROTEIN RECO"/>
    <property type="match status" value="1"/>
</dbReference>
<dbReference type="AlphaFoldDB" id="A0A4R3LRZ6"/>
<dbReference type="GO" id="GO:0006310">
    <property type="term" value="P:DNA recombination"/>
    <property type="evidence" value="ECO:0007669"/>
    <property type="project" value="UniProtKB-UniRule"/>
</dbReference>
<organism evidence="9 10">
    <name type="scientific">Aquabacter spiritensis</name>
    <dbReference type="NCBI Taxonomy" id="933073"/>
    <lineage>
        <taxon>Bacteria</taxon>
        <taxon>Pseudomonadati</taxon>
        <taxon>Pseudomonadota</taxon>
        <taxon>Alphaproteobacteria</taxon>
        <taxon>Hyphomicrobiales</taxon>
        <taxon>Xanthobacteraceae</taxon>
        <taxon>Aquabacter</taxon>
    </lineage>
</organism>
<dbReference type="GO" id="GO:0006302">
    <property type="term" value="P:double-strand break repair"/>
    <property type="evidence" value="ECO:0007669"/>
    <property type="project" value="TreeGrafter"/>
</dbReference>
<dbReference type="GO" id="GO:0043590">
    <property type="term" value="C:bacterial nucleoid"/>
    <property type="evidence" value="ECO:0007669"/>
    <property type="project" value="TreeGrafter"/>
</dbReference>
<evidence type="ECO:0000256" key="2">
    <source>
        <dbReference type="ARBA" id="ARBA00021310"/>
    </source>
</evidence>
<dbReference type="Proteomes" id="UP000294664">
    <property type="component" value="Unassembled WGS sequence"/>
</dbReference>
<feature type="domain" description="DNA replication/recombination mediator RecO N-terminal" evidence="8">
    <location>
        <begin position="1"/>
        <end position="74"/>
    </location>
</feature>
<evidence type="ECO:0000256" key="5">
    <source>
        <dbReference type="ARBA" id="ARBA00023204"/>
    </source>
</evidence>
<dbReference type="SUPFAM" id="SSF57863">
    <property type="entry name" value="ArfGap/RecO-like zinc finger"/>
    <property type="match status" value="1"/>
</dbReference>
<dbReference type="InterPro" id="IPR022572">
    <property type="entry name" value="DNA_rep/recomb_RecO_N"/>
</dbReference>
<dbReference type="InterPro" id="IPR042242">
    <property type="entry name" value="RecO_C"/>
</dbReference>
<comment type="function">
    <text evidence="7">Involved in DNA repair and RecF pathway recombination.</text>
</comment>
<evidence type="ECO:0000313" key="9">
    <source>
        <dbReference type="EMBL" id="TCT02399.1"/>
    </source>
</evidence>
<evidence type="ECO:0000313" key="10">
    <source>
        <dbReference type="Proteomes" id="UP000294664"/>
    </source>
</evidence>
<dbReference type="Gene3D" id="2.40.50.140">
    <property type="entry name" value="Nucleic acid-binding proteins"/>
    <property type="match status" value="1"/>
</dbReference>
<sequence>MEWTDEGIVTGVRRHGEGSAIVELLTRERGRHAGLVRGGLSRRLAPLLQPGNRLHIVWRARIDTQLGQYTVEPVRLRADALMRTRHAAYGISHITSLVRLLAERDPHPGLFGVLDAVLDAFDAPGDAAILLARFEMAMLTELGIGLDLTRCAATGSREDLIYVSPRTGRAVSAGAGAALADRLLPLPSFLIASQVRPTPAELAAAFRLTGYFLSRRILEPRGLALSDARAAFIAAMADDQLNPKVKPGRGGGA</sequence>
<name>A0A4R3LRZ6_9HYPH</name>
<comment type="similarity">
    <text evidence="1 7">Belongs to the RecO family.</text>
</comment>
<evidence type="ECO:0000256" key="4">
    <source>
        <dbReference type="ARBA" id="ARBA00023172"/>
    </source>
</evidence>
<keyword evidence="10" id="KW-1185">Reference proteome</keyword>
<dbReference type="OrthoDB" id="9804792at2"/>
<keyword evidence="5 7" id="KW-0234">DNA repair</keyword>
<protein>
    <recommendedName>
        <fullName evidence="2 7">DNA repair protein RecO</fullName>
    </recommendedName>
    <alternativeName>
        <fullName evidence="6 7">Recombination protein O</fullName>
    </alternativeName>
</protein>
<gene>
    <name evidence="7" type="primary">recO</name>
    <name evidence="9" type="ORF">EDC64_11346</name>
</gene>
<dbReference type="InterPro" id="IPR003717">
    <property type="entry name" value="RecO"/>
</dbReference>
<dbReference type="Pfam" id="PF11967">
    <property type="entry name" value="RecO_N"/>
    <property type="match status" value="1"/>
</dbReference>
<dbReference type="NCBIfam" id="TIGR00613">
    <property type="entry name" value="reco"/>
    <property type="match status" value="1"/>
</dbReference>
<comment type="caution">
    <text evidence="9">The sequence shown here is derived from an EMBL/GenBank/DDBJ whole genome shotgun (WGS) entry which is preliminary data.</text>
</comment>
<dbReference type="EMBL" id="SMAI01000013">
    <property type="protein sequence ID" value="TCT02399.1"/>
    <property type="molecule type" value="Genomic_DNA"/>
</dbReference>
<accession>A0A4R3LRZ6</accession>
<dbReference type="InterPro" id="IPR012340">
    <property type="entry name" value="NA-bd_OB-fold"/>
</dbReference>
<evidence type="ECO:0000256" key="3">
    <source>
        <dbReference type="ARBA" id="ARBA00022763"/>
    </source>
</evidence>
<evidence type="ECO:0000259" key="8">
    <source>
        <dbReference type="Pfam" id="PF11967"/>
    </source>
</evidence>
<dbReference type="Gene3D" id="1.20.1440.120">
    <property type="entry name" value="Recombination protein O, C-terminal domain"/>
    <property type="match status" value="1"/>
</dbReference>
<evidence type="ECO:0000256" key="6">
    <source>
        <dbReference type="ARBA" id="ARBA00033409"/>
    </source>
</evidence>
<dbReference type="Pfam" id="PF02565">
    <property type="entry name" value="RecO_C"/>
    <property type="match status" value="1"/>
</dbReference>
<dbReference type="PANTHER" id="PTHR33991">
    <property type="entry name" value="DNA REPAIR PROTEIN RECO"/>
    <property type="match status" value="1"/>
</dbReference>
<dbReference type="HAMAP" id="MF_00201">
    <property type="entry name" value="RecO"/>
    <property type="match status" value="1"/>
</dbReference>
<evidence type="ECO:0000256" key="7">
    <source>
        <dbReference type="HAMAP-Rule" id="MF_00201"/>
    </source>
</evidence>
<keyword evidence="4 7" id="KW-0233">DNA recombination</keyword>
<reference evidence="9 10" key="1">
    <citation type="submission" date="2019-03" db="EMBL/GenBank/DDBJ databases">
        <title>Genomic Encyclopedia of Type Strains, Phase IV (KMG-IV): sequencing the most valuable type-strain genomes for metagenomic binning, comparative biology and taxonomic classification.</title>
        <authorList>
            <person name="Goeker M."/>
        </authorList>
    </citation>
    <scope>NUCLEOTIDE SEQUENCE [LARGE SCALE GENOMIC DNA]</scope>
    <source>
        <strain evidence="9 10">DSM 9035</strain>
    </source>
</reference>
<dbReference type="SUPFAM" id="SSF50249">
    <property type="entry name" value="Nucleic acid-binding proteins"/>
    <property type="match status" value="1"/>
</dbReference>
<proteinExistence type="inferred from homology"/>
<dbReference type="RefSeq" id="WP_132033987.1">
    <property type="nucleotide sequence ID" value="NZ_SMAI01000013.1"/>
</dbReference>